<reference evidence="9 10" key="1">
    <citation type="submission" date="2008-07" db="EMBL/GenBank/DDBJ databases">
        <authorList>
            <person name="El-Sayed N."/>
            <person name="Caler E."/>
            <person name="Inman J."/>
            <person name="Amedeo P."/>
            <person name="Hass B."/>
            <person name="Wortman J."/>
        </authorList>
    </citation>
    <scope>NUCLEOTIDE SEQUENCE [LARGE SCALE GENOMIC DNA]</scope>
    <source>
        <strain evidence="9">ATCC 50983</strain>
        <strain evidence="10">ATCC 50983 / TXsc</strain>
    </source>
</reference>
<evidence type="ECO:0000256" key="2">
    <source>
        <dbReference type="ARBA" id="ARBA00022741"/>
    </source>
</evidence>
<dbReference type="EMBL" id="GG679132">
    <property type="protein sequence ID" value="EER08275.1"/>
    <property type="molecule type" value="Genomic_DNA"/>
</dbReference>
<sequence>MALRRINKELQDLSRDPPANCSAGPIGDDMFHWQATIMGPKDSPYEGGVFFLNITFPSDYPFKPPKCHFTTKIYHCNISANGSICLDILKDQWSPALTISKVLLSISSLLTDPNPNDPFVPEIAHMYKGDRTKHDAIAREWTQKYAM</sequence>
<dbReference type="GO" id="GO:0005524">
    <property type="term" value="F:ATP binding"/>
    <property type="evidence" value="ECO:0007669"/>
    <property type="project" value="UniProtKB-UniRule"/>
</dbReference>
<dbReference type="PROSITE" id="PS50127">
    <property type="entry name" value="UBC_2"/>
    <property type="match status" value="1"/>
</dbReference>
<keyword evidence="4 6" id="KW-0067">ATP-binding</keyword>
<dbReference type="RefSeq" id="XP_002777122.1">
    <property type="nucleotide sequence ID" value="XM_002777076.1"/>
</dbReference>
<evidence type="ECO:0000256" key="1">
    <source>
        <dbReference type="ARBA" id="ARBA00022679"/>
    </source>
</evidence>
<dbReference type="RefSeq" id="XP_002776459.1">
    <property type="nucleotide sequence ID" value="XM_002776413.1"/>
</dbReference>
<gene>
    <name evidence="8" type="ORF">Pmar_PMAR007946</name>
    <name evidence="9" type="ORF">Pmar_PMAR014104</name>
</gene>
<dbReference type="FunCoup" id="C5L2W5">
    <property type="interactions" value="691"/>
</dbReference>
<proteinExistence type="inferred from homology"/>
<evidence type="ECO:0000313" key="8">
    <source>
        <dbReference type="EMBL" id="EER08275.1"/>
    </source>
</evidence>
<evidence type="ECO:0000313" key="10">
    <source>
        <dbReference type="Proteomes" id="UP000007800"/>
    </source>
</evidence>
<evidence type="ECO:0000313" key="9">
    <source>
        <dbReference type="EMBL" id="EER08938.1"/>
    </source>
</evidence>
<dbReference type="InParanoid" id="C5L2W5"/>
<keyword evidence="3 6" id="KW-0833">Ubl conjugation pathway</keyword>
<dbReference type="InterPro" id="IPR023313">
    <property type="entry name" value="UBQ-conjugating_AS"/>
</dbReference>
<keyword evidence="1" id="KW-0808">Transferase</keyword>
<protein>
    <submittedName>
        <fullName evidence="9">Ubiquitin-conjugating enzyme E2 D3, putative</fullName>
    </submittedName>
</protein>
<comment type="similarity">
    <text evidence="6">Belongs to the ubiquitin-conjugating enzyme family.</text>
</comment>
<dbReference type="Pfam" id="PF00179">
    <property type="entry name" value="UQ_con"/>
    <property type="match status" value="1"/>
</dbReference>
<organism evidence="10">
    <name type="scientific">Perkinsus marinus (strain ATCC 50983 / TXsc)</name>
    <dbReference type="NCBI Taxonomy" id="423536"/>
    <lineage>
        <taxon>Eukaryota</taxon>
        <taxon>Sar</taxon>
        <taxon>Alveolata</taxon>
        <taxon>Perkinsozoa</taxon>
        <taxon>Perkinsea</taxon>
        <taxon>Perkinsida</taxon>
        <taxon>Perkinsidae</taxon>
        <taxon>Perkinsus</taxon>
    </lineage>
</organism>
<dbReference type="GeneID" id="9064847"/>
<dbReference type="SMART" id="SM00212">
    <property type="entry name" value="UBCc"/>
    <property type="match status" value="1"/>
</dbReference>
<dbReference type="GO" id="GO:0004842">
    <property type="term" value="F:ubiquitin-protein transferase activity"/>
    <property type="evidence" value="ECO:0007669"/>
    <property type="project" value="UniProtKB-ARBA"/>
</dbReference>
<dbReference type="EMBL" id="GG678666">
    <property type="protein sequence ID" value="EER08938.1"/>
    <property type="molecule type" value="Genomic_DNA"/>
</dbReference>
<evidence type="ECO:0000256" key="6">
    <source>
        <dbReference type="RuleBase" id="RU362109"/>
    </source>
</evidence>
<dbReference type="Gene3D" id="3.10.110.10">
    <property type="entry name" value="Ubiquitin Conjugating Enzyme"/>
    <property type="match status" value="1"/>
</dbReference>
<evidence type="ECO:0000256" key="3">
    <source>
        <dbReference type="ARBA" id="ARBA00022786"/>
    </source>
</evidence>
<feature type="active site" description="Glycyl thioester intermediate" evidence="5">
    <location>
        <position position="85"/>
    </location>
</feature>
<dbReference type="Proteomes" id="UP000007800">
    <property type="component" value="Unassembled WGS sequence"/>
</dbReference>
<dbReference type="InterPro" id="IPR016135">
    <property type="entry name" value="UBQ-conjugating_enzyme/RWD"/>
</dbReference>
<dbReference type="OMA" id="NQMAREW"/>
<keyword evidence="10" id="KW-1185">Reference proteome</keyword>
<dbReference type="InterPro" id="IPR000608">
    <property type="entry name" value="UBC"/>
</dbReference>
<feature type="domain" description="UBC core" evidence="7">
    <location>
        <begin position="1"/>
        <end position="147"/>
    </location>
</feature>
<dbReference type="CDD" id="cd23792">
    <property type="entry name" value="UBCc_UBE2D"/>
    <property type="match status" value="1"/>
</dbReference>
<name>C5L2W5_PERM5</name>
<dbReference type="AlphaFoldDB" id="C5L2W5"/>
<dbReference type="PANTHER" id="PTHR24068">
    <property type="entry name" value="UBIQUITIN-CONJUGATING ENZYME E2"/>
    <property type="match status" value="1"/>
</dbReference>
<evidence type="ECO:0000256" key="5">
    <source>
        <dbReference type="PROSITE-ProRule" id="PRU10133"/>
    </source>
</evidence>
<evidence type="ECO:0000259" key="7">
    <source>
        <dbReference type="PROSITE" id="PS50127"/>
    </source>
</evidence>
<accession>C5L2W5</accession>
<dbReference type="OrthoDB" id="7851174at2759"/>
<dbReference type="PROSITE" id="PS00183">
    <property type="entry name" value="UBC_1"/>
    <property type="match status" value="1"/>
</dbReference>
<evidence type="ECO:0000256" key="4">
    <source>
        <dbReference type="ARBA" id="ARBA00022840"/>
    </source>
</evidence>
<keyword evidence="2 6" id="KW-0547">Nucleotide-binding</keyword>
<dbReference type="FunFam" id="3.10.110.10:FF:000010">
    <property type="entry name" value="Ubiquitin-conjugating enzyme E2-16 kDa"/>
    <property type="match status" value="1"/>
</dbReference>
<dbReference type="SUPFAM" id="SSF54495">
    <property type="entry name" value="UBC-like"/>
    <property type="match status" value="1"/>
</dbReference>
<dbReference type="GeneID" id="9064492"/>